<gene>
    <name evidence="2 4" type="ORF">P152DRAFT_127095</name>
</gene>
<evidence type="ECO:0000313" key="4">
    <source>
        <dbReference type="RefSeq" id="XP_033538161.1"/>
    </source>
</evidence>
<evidence type="ECO:0000313" key="2">
    <source>
        <dbReference type="EMBL" id="KAF1816530.1"/>
    </source>
</evidence>
<feature type="compositionally biased region" description="Polar residues" evidence="1">
    <location>
        <begin position="118"/>
        <end position="138"/>
    </location>
</feature>
<feature type="compositionally biased region" description="Polar residues" evidence="1">
    <location>
        <begin position="38"/>
        <end position="61"/>
    </location>
</feature>
<name>A0A6G1GFA0_9PEZI</name>
<protein>
    <submittedName>
        <fullName evidence="2 4">Uncharacterized protein</fullName>
    </submittedName>
</protein>
<feature type="region of interest" description="Disordered" evidence="1">
    <location>
        <begin position="1"/>
        <end position="238"/>
    </location>
</feature>
<sequence length="261" mass="27343">MQPPTAGMVEKDKKSNWSKRLSHPFQKDKNTGGGLDQASPSTSNLPSGSVPDTPTTSSGITGSDRRSPPNQVVPRGEPTVRKEVHKDPNTGNMVTTTTTTTTTTTSTITRPSGGTAATVASSQNVSNGNVGASPSPQKASAGKASPTRIQRLLSLKKSRDHSPAIPSKSTMRSTPEVDASSYGHQQAPVAPPTAVQNSSYPRPSAENVLGSPPSGPVSYQQPTSYGQQTEPSHPRSTMQDLKAAVRGIQVGSTTHDMCVRY</sequence>
<accession>A0A6G1GFA0</accession>
<feature type="compositionally biased region" description="Polar residues" evidence="1">
    <location>
        <begin position="217"/>
        <end position="238"/>
    </location>
</feature>
<dbReference type="AlphaFoldDB" id="A0A6G1GFA0"/>
<keyword evidence="3" id="KW-1185">Reference proteome</keyword>
<reference evidence="4" key="2">
    <citation type="submission" date="2020-04" db="EMBL/GenBank/DDBJ databases">
        <authorList>
            <consortium name="NCBI Genome Project"/>
        </authorList>
    </citation>
    <scope>NUCLEOTIDE SEQUENCE</scope>
    <source>
        <strain evidence="4">CBS 781.70</strain>
    </source>
</reference>
<evidence type="ECO:0000313" key="3">
    <source>
        <dbReference type="Proteomes" id="UP000504638"/>
    </source>
</evidence>
<proteinExistence type="predicted"/>
<organism evidence="2">
    <name type="scientific">Eremomyces bilateralis CBS 781.70</name>
    <dbReference type="NCBI Taxonomy" id="1392243"/>
    <lineage>
        <taxon>Eukaryota</taxon>
        <taxon>Fungi</taxon>
        <taxon>Dikarya</taxon>
        <taxon>Ascomycota</taxon>
        <taxon>Pezizomycotina</taxon>
        <taxon>Dothideomycetes</taxon>
        <taxon>Dothideomycetes incertae sedis</taxon>
        <taxon>Eremomycetales</taxon>
        <taxon>Eremomycetaceae</taxon>
        <taxon>Eremomyces</taxon>
    </lineage>
</organism>
<feature type="compositionally biased region" description="Basic and acidic residues" evidence="1">
    <location>
        <begin position="78"/>
        <end position="88"/>
    </location>
</feature>
<feature type="compositionally biased region" description="Low complexity" evidence="1">
    <location>
        <begin position="95"/>
        <end position="109"/>
    </location>
</feature>
<reference evidence="4" key="3">
    <citation type="submission" date="2025-04" db="UniProtKB">
        <authorList>
            <consortium name="RefSeq"/>
        </authorList>
    </citation>
    <scope>IDENTIFICATION</scope>
    <source>
        <strain evidence="4">CBS 781.70</strain>
    </source>
</reference>
<dbReference type="Proteomes" id="UP000504638">
    <property type="component" value="Unplaced"/>
</dbReference>
<evidence type="ECO:0000256" key="1">
    <source>
        <dbReference type="SAM" id="MobiDB-lite"/>
    </source>
</evidence>
<reference evidence="2 4" key="1">
    <citation type="submission" date="2020-01" db="EMBL/GenBank/DDBJ databases">
        <authorList>
            <consortium name="DOE Joint Genome Institute"/>
            <person name="Haridas S."/>
            <person name="Albert R."/>
            <person name="Binder M."/>
            <person name="Bloem J."/>
            <person name="Labutti K."/>
            <person name="Salamov A."/>
            <person name="Andreopoulos B."/>
            <person name="Baker S.E."/>
            <person name="Barry K."/>
            <person name="Bills G."/>
            <person name="Bluhm B.H."/>
            <person name="Cannon C."/>
            <person name="Castanera R."/>
            <person name="Culley D.E."/>
            <person name="Daum C."/>
            <person name="Ezra D."/>
            <person name="Gonzalez J.B."/>
            <person name="Henrissat B."/>
            <person name="Kuo A."/>
            <person name="Liang C."/>
            <person name="Lipzen A."/>
            <person name="Lutzoni F."/>
            <person name="Magnuson J."/>
            <person name="Mondo S."/>
            <person name="Nolan M."/>
            <person name="Ohm R."/>
            <person name="Pangilinan J."/>
            <person name="Park H.-J."/>
            <person name="Ramirez L."/>
            <person name="Alfaro M."/>
            <person name="Sun H."/>
            <person name="Tritt A."/>
            <person name="Yoshinaga Y."/>
            <person name="Zwiers L.-H."/>
            <person name="Turgeon B.G."/>
            <person name="Goodwin S.B."/>
            <person name="Spatafora J.W."/>
            <person name="Crous P.W."/>
            <person name="Grigoriev I.V."/>
        </authorList>
    </citation>
    <scope>NUCLEOTIDE SEQUENCE</scope>
    <source>
        <strain evidence="2 4">CBS 781.70</strain>
    </source>
</reference>
<dbReference type="RefSeq" id="XP_033538161.1">
    <property type="nucleotide sequence ID" value="XM_033673743.1"/>
</dbReference>
<dbReference type="GeneID" id="54414313"/>
<dbReference type="EMBL" id="ML975150">
    <property type="protein sequence ID" value="KAF1816530.1"/>
    <property type="molecule type" value="Genomic_DNA"/>
</dbReference>